<comment type="caution">
    <text evidence="1">The sequence shown here is derived from an EMBL/GenBank/DDBJ whole genome shotgun (WGS) entry which is preliminary data.</text>
</comment>
<proteinExistence type="predicted"/>
<dbReference type="RefSeq" id="WP_202088523.1">
    <property type="nucleotide sequence ID" value="NZ_JAELVM010000001.1"/>
</dbReference>
<dbReference type="EMBL" id="JAELVM010000001">
    <property type="protein sequence ID" value="MBL1219376.1"/>
    <property type="molecule type" value="Genomic_DNA"/>
</dbReference>
<evidence type="ECO:0000313" key="2">
    <source>
        <dbReference type="Proteomes" id="UP000661696"/>
    </source>
</evidence>
<protein>
    <submittedName>
        <fullName evidence="1">Uncharacterized protein</fullName>
    </submittedName>
</protein>
<dbReference type="Proteomes" id="UP000661696">
    <property type="component" value="Unassembled WGS sequence"/>
</dbReference>
<gene>
    <name evidence="1" type="ORF">JET18_00880</name>
</gene>
<keyword evidence="2" id="KW-1185">Reference proteome</keyword>
<sequence length="246" mass="29092">MDQKLLNFNKNLECPNCKFRFNDNNLSKFSCGNCREQIFIRKINNKNYYITKIQNEEIGNIKKSYAIINKYYNSLIIYGYEQVQLENELGKLNWQDTQTIKEFIWSALNNLTLIKTEDIFTRSNLFFTMARYSIDEMDGKGVYEYQKKGFDLRLKDYAKTSSSLVNDLVIIIANQDNPICRIDNNKKFPLQEMIKNPLLPHINTGDKYGCKCMYGRTVERDKKGRIIFNDEEEIQRAIDNMKNKNK</sequence>
<reference evidence="1 2" key="1">
    <citation type="submission" date="2020-12" db="EMBL/GenBank/DDBJ databases">
        <title>Chryseobacterium endoalhailicus sp. nov., isolated from seed of leguminous plant.</title>
        <authorList>
            <person name="Zhang X."/>
        </authorList>
    </citation>
    <scope>NUCLEOTIDE SEQUENCE [LARGE SCALE GENOMIC DNA]</scope>
    <source>
        <strain evidence="1 2">L7</strain>
    </source>
</reference>
<name>A0ABS1Q9Z7_9FLAO</name>
<accession>A0ABS1Q9Z7</accession>
<organism evidence="1 2">
    <name type="scientific">Chryseobacterium endalhagicum</name>
    <dbReference type="NCBI Taxonomy" id="2797638"/>
    <lineage>
        <taxon>Bacteria</taxon>
        <taxon>Pseudomonadati</taxon>
        <taxon>Bacteroidota</taxon>
        <taxon>Flavobacteriia</taxon>
        <taxon>Flavobacteriales</taxon>
        <taxon>Weeksellaceae</taxon>
        <taxon>Chryseobacterium group</taxon>
        <taxon>Chryseobacterium</taxon>
    </lineage>
</organism>
<evidence type="ECO:0000313" key="1">
    <source>
        <dbReference type="EMBL" id="MBL1219376.1"/>
    </source>
</evidence>